<feature type="domain" description="Beta-galactosidase C-terminal" evidence="2">
    <location>
        <begin position="115"/>
        <end position="171"/>
    </location>
</feature>
<protein>
    <submittedName>
        <fullName evidence="3">Beta-galactosidase GanA</fullName>
    </submittedName>
</protein>
<dbReference type="Pfam" id="PF08532">
    <property type="entry name" value="Glyco_hydro_42M"/>
    <property type="match status" value="1"/>
</dbReference>
<dbReference type="Proteomes" id="UP000578077">
    <property type="component" value="Unassembled WGS sequence"/>
</dbReference>
<name>A0A841EI54_9ACTN</name>
<dbReference type="GO" id="GO:0006012">
    <property type="term" value="P:galactose metabolic process"/>
    <property type="evidence" value="ECO:0007669"/>
    <property type="project" value="InterPro"/>
</dbReference>
<evidence type="ECO:0000259" key="1">
    <source>
        <dbReference type="Pfam" id="PF08532"/>
    </source>
</evidence>
<evidence type="ECO:0000313" key="3">
    <source>
        <dbReference type="EMBL" id="MBB6000723.1"/>
    </source>
</evidence>
<dbReference type="InterPro" id="IPR029062">
    <property type="entry name" value="Class_I_gatase-like"/>
</dbReference>
<dbReference type="GO" id="GO:0004565">
    <property type="term" value="F:beta-galactosidase activity"/>
    <property type="evidence" value="ECO:0007669"/>
    <property type="project" value="InterPro"/>
</dbReference>
<dbReference type="Pfam" id="PF08533">
    <property type="entry name" value="Glyco_hydro_42C"/>
    <property type="match status" value="1"/>
</dbReference>
<keyword evidence="4" id="KW-1185">Reference proteome</keyword>
<dbReference type="InterPro" id="IPR013738">
    <property type="entry name" value="Beta_galactosidase_Trimer"/>
</dbReference>
<proteinExistence type="predicted"/>
<dbReference type="SUPFAM" id="SSF52317">
    <property type="entry name" value="Class I glutamine amidotransferase-like"/>
    <property type="match status" value="1"/>
</dbReference>
<evidence type="ECO:0000259" key="2">
    <source>
        <dbReference type="Pfam" id="PF08533"/>
    </source>
</evidence>
<dbReference type="InterPro" id="IPR003476">
    <property type="entry name" value="Glyco_hydro_42"/>
</dbReference>
<dbReference type="Gene3D" id="3.40.50.880">
    <property type="match status" value="1"/>
</dbReference>
<reference evidence="3 4" key="1">
    <citation type="submission" date="2020-08" db="EMBL/GenBank/DDBJ databases">
        <title>Sequencing the genomes of 1000 actinobacteria strains.</title>
        <authorList>
            <person name="Klenk H.-P."/>
        </authorList>
    </citation>
    <scope>NUCLEOTIDE SEQUENCE [LARGE SCALE GENOMIC DNA]</scope>
    <source>
        <strain evidence="3 4">DSM 44593</strain>
    </source>
</reference>
<dbReference type="PANTHER" id="PTHR36447">
    <property type="entry name" value="BETA-GALACTOSIDASE GANA"/>
    <property type="match status" value="1"/>
</dbReference>
<organism evidence="3 4">
    <name type="scientific">Streptomonospora salina</name>
    <dbReference type="NCBI Taxonomy" id="104205"/>
    <lineage>
        <taxon>Bacteria</taxon>
        <taxon>Bacillati</taxon>
        <taxon>Actinomycetota</taxon>
        <taxon>Actinomycetes</taxon>
        <taxon>Streptosporangiales</taxon>
        <taxon>Nocardiopsidaceae</taxon>
        <taxon>Streptomonospora</taxon>
    </lineage>
</organism>
<gene>
    <name evidence="3" type="ORF">HNR25_004474</name>
</gene>
<dbReference type="AlphaFoldDB" id="A0A841EI54"/>
<dbReference type="EMBL" id="JACHLY010000001">
    <property type="protein sequence ID" value="MBB6000723.1"/>
    <property type="molecule type" value="Genomic_DNA"/>
</dbReference>
<accession>A0A841EI54</accession>
<dbReference type="InterPro" id="IPR013739">
    <property type="entry name" value="Beta_galactosidase_C"/>
</dbReference>
<feature type="domain" description="Beta-galactosidase trimerisation" evidence="1">
    <location>
        <begin position="2"/>
        <end position="103"/>
    </location>
</feature>
<comment type="caution">
    <text evidence="3">The sequence shown here is derived from an EMBL/GenBank/DDBJ whole genome shotgun (WGS) entry which is preliminary data.</text>
</comment>
<dbReference type="PANTHER" id="PTHR36447:SF1">
    <property type="entry name" value="BETA-GALACTOSIDASE GANA"/>
    <property type="match status" value="1"/>
</dbReference>
<sequence>MAGGYPGPLRELMGIRIEEFAPLLPEERVRLDDVSVGTLWSDDLTVTDPRAEVLASYADGPRAGRPAITRRPAGAGSAAYVSTRLGAHGLPGILNRLLAAAGVTGELPAELAGRVELAVRAGGDGTRYRFVVNRTAEAVDIAALGGELLDPADAEDGGARLLPPHGTAVLRHAAG</sequence>
<evidence type="ECO:0000313" key="4">
    <source>
        <dbReference type="Proteomes" id="UP000578077"/>
    </source>
</evidence>